<dbReference type="AlphaFoldDB" id="A0A380WK95"/>
<organism evidence="1 2">
    <name type="scientific">Aminobacter aminovorans</name>
    <name type="common">Chelatobacter heintzii</name>
    <dbReference type="NCBI Taxonomy" id="83263"/>
    <lineage>
        <taxon>Bacteria</taxon>
        <taxon>Pseudomonadati</taxon>
        <taxon>Pseudomonadota</taxon>
        <taxon>Alphaproteobacteria</taxon>
        <taxon>Hyphomicrobiales</taxon>
        <taxon>Phyllobacteriaceae</taxon>
        <taxon>Aminobacter</taxon>
    </lineage>
</organism>
<dbReference type="EMBL" id="UFSM01000001">
    <property type="protein sequence ID" value="SUU89407.1"/>
    <property type="molecule type" value="Genomic_DNA"/>
</dbReference>
<reference evidence="1 2" key="1">
    <citation type="submission" date="2018-06" db="EMBL/GenBank/DDBJ databases">
        <authorList>
            <consortium name="Pathogen Informatics"/>
            <person name="Doyle S."/>
        </authorList>
    </citation>
    <scope>NUCLEOTIDE SEQUENCE [LARGE SCALE GENOMIC DNA]</scope>
    <source>
        <strain evidence="1 2">NCTC10684</strain>
    </source>
</reference>
<evidence type="ECO:0000313" key="1">
    <source>
        <dbReference type="EMBL" id="SUU89407.1"/>
    </source>
</evidence>
<gene>
    <name evidence="1" type="ORF">NCTC10684_02647</name>
</gene>
<protein>
    <recommendedName>
        <fullName evidence="3">Head morphogenesis protein</fullName>
    </recommendedName>
</protein>
<dbReference type="Proteomes" id="UP000254701">
    <property type="component" value="Unassembled WGS sequence"/>
</dbReference>
<evidence type="ECO:0000313" key="2">
    <source>
        <dbReference type="Proteomes" id="UP000254701"/>
    </source>
</evidence>
<proteinExistence type="predicted"/>
<sequence>MLKRLSPRERLEQLVADLTPVLRAAFMETIDDIRSNIVLRRIVERLERGDVNGAIAAMHLEEAAFRPLDEAIRQAFNGGGVATIEQMPTLRDPNGHQIVIRWDARNLAAEEWLREHSATLVRNVIADQQAAIRAVLSEGLARGDNPTRSALNIVGRVNRVTGRREGGILGLTAQQAAYVDSARQELLSGDPVAMRNYLERARRDKRFDRSILKALKDGKPLPADAVARIVGRYSDGLLKLRADTIALHETFSALGASRDIAFRQQIEAGRVQAQHITKTWRHTPQEHPRAQHVVMHGQVVPFDQPFIAPDGTTIRYPHAPGTPSRHTIGCKCFAEYKIDFVAQLVR</sequence>
<name>A0A380WK95_AMIAI</name>
<dbReference type="OrthoDB" id="952090at2"/>
<accession>A0A380WK95</accession>
<evidence type="ECO:0008006" key="3">
    <source>
        <dbReference type="Google" id="ProtNLM"/>
    </source>
</evidence>